<evidence type="ECO:0000256" key="1">
    <source>
        <dbReference type="SAM" id="MobiDB-lite"/>
    </source>
</evidence>
<gene>
    <name evidence="2" type="ORF">HYFRA_00007637</name>
</gene>
<feature type="compositionally biased region" description="Basic residues" evidence="1">
    <location>
        <begin position="87"/>
        <end position="96"/>
    </location>
</feature>
<dbReference type="AlphaFoldDB" id="A0A9N9KU28"/>
<evidence type="ECO:0000313" key="3">
    <source>
        <dbReference type="Proteomes" id="UP000696280"/>
    </source>
</evidence>
<name>A0A9N9KU28_9HELO</name>
<proteinExistence type="predicted"/>
<evidence type="ECO:0000313" key="2">
    <source>
        <dbReference type="EMBL" id="CAG8952923.1"/>
    </source>
</evidence>
<dbReference type="EMBL" id="CAJVRL010000048">
    <property type="protein sequence ID" value="CAG8952923.1"/>
    <property type="molecule type" value="Genomic_DNA"/>
</dbReference>
<keyword evidence="3" id="KW-1185">Reference proteome</keyword>
<sequence length="164" mass="18915">MLQYARAELVSLLDQMSPVVELLGNYWLFYGQNLPDLLRILVSEADSPPRKPNSALDNNYGLPIGIPIPCQMDLNLKNNTPHPPPLPRKRSHKVSRKEKPEPLFERGDNAWLKVKFESGRYKVTIDSDGEWKNVEWRYRVRDSNGDLYDNGDLVSEDDLYSSEK</sequence>
<accession>A0A9N9KU28</accession>
<organism evidence="2 3">
    <name type="scientific">Hymenoscyphus fraxineus</name>
    <dbReference type="NCBI Taxonomy" id="746836"/>
    <lineage>
        <taxon>Eukaryota</taxon>
        <taxon>Fungi</taxon>
        <taxon>Dikarya</taxon>
        <taxon>Ascomycota</taxon>
        <taxon>Pezizomycotina</taxon>
        <taxon>Leotiomycetes</taxon>
        <taxon>Helotiales</taxon>
        <taxon>Helotiaceae</taxon>
        <taxon>Hymenoscyphus</taxon>
    </lineage>
</organism>
<protein>
    <submittedName>
        <fullName evidence="2">Uncharacterized protein</fullName>
    </submittedName>
</protein>
<dbReference type="Proteomes" id="UP000696280">
    <property type="component" value="Unassembled WGS sequence"/>
</dbReference>
<feature type="region of interest" description="Disordered" evidence="1">
    <location>
        <begin position="143"/>
        <end position="164"/>
    </location>
</feature>
<comment type="caution">
    <text evidence="2">The sequence shown here is derived from an EMBL/GenBank/DDBJ whole genome shotgun (WGS) entry which is preliminary data.</text>
</comment>
<feature type="compositionally biased region" description="Acidic residues" evidence="1">
    <location>
        <begin position="154"/>
        <end position="164"/>
    </location>
</feature>
<reference evidence="2" key="1">
    <citation type="submission" date="2021-07" db="EMBL/GenBank/DDBJ databases">
        <authorList>
            <person name="Durling M."/>
        </authorList>
    </citation>
    <scope>NUCLEOTIDE SEQUENCE</scope>
</reference>
<dbReference type="OrthoDB" id="3448052at2759"/>
<feature type="region of interest" description="Disordered" evidence="1">
    <location>
        <begin position="73"/>
        <end position="102"/>
    </location>
</feature>